<dbReference type="InterPro" id="IPR036526">
    <property type="entry name" value="C-N_Hydrolase_sf"/>
</dbReference>
<proteinExistence type="predicted"/>
<keyword evidence="1 3" id="KW-0378">Hydrolase</keyword>
<dbReference type="PROSITE" id="PS50263">
    <property type="entry name" value="CN_HYDROLASE"/>
    <property type="match status" value="1"/>
</dbReference>
<keyword evidence="4" id="KW-1185">Reference proteome</keyword>
<reference evidence="3 4" key="1">
    <citation type="submission" date="2019-01" db="EMBL/GenBank/DDBJ databases">
        <authorList>
            <person name="Chen W.-M."/>
        </authorList>
    </citation>
    <scope>NUCLEOTIDE SEQUENCE [LARGE SCALE GENOMIC DNA]</scope>
    <source>
        <strain evidence="3 4">CCP-6</strain>
    </source>
</reference>
<evidence type="ECO:0000259" key="2">
    <source>
        <dbReference type="PROSITE" id="PS50263"/>
    </source>
</evidence>
<comment type="caution">
    <text evidence="3">The sequence shown here is derived from an EMBL/GenBank/DDBJ whole genome shotgun (WGS) entry which is preliminary data.</text>
</comment>
<gene>
    <name evidence="3" type="ORF">EOD42_21610</name>
</gene>
<dbReference type="InterPro" id="IPR050345">
    <property type="entry name" value="Aliph_Amidase/BUP"/>
</dbReference>
<dbReference type="Gene3D" id="3.60.110.10">
    <property type="entry name" value="Carbon-nitrogen hydrolase"/>
    <property type="match status" value="1"/>
</dbReference>
<dbReference type="InterPro" id="IPR003010">
    <property type="entry name" value="C-N_Hydrolase"/>
</dbReference>
<dbReference type="EMBL" id="SACL01000010">
    <property type="protein sequence ID" value="RVT91569.1"/>
    <property type="molecule type" value="Genomic_DNA"/>
</dbReference>
<dbReference type="GO" id="GO:0016811">
    <property type="term" value="F:hydrolase activity, acting on carbon-nitrogen (but not peptide) bonds, in linear amides"/>
    <property type="evidence" value="ECO:0007669"/>
    <property type="project" value="TreeGrafter"/>
</dbReference>
<feature type="domain" description="CN hydrolase" evidence="2">
    <location>
        <begin position="7"/>
        <end position="281"/>
    </location>
</feature>
<evidence type="ECO:0000313" key="3">
    <source>
        <dbReference type="EMBL" id="RVT91569.1"/>
    </source>
</evidence>
<dbReference type="OrthoDB" id="9803803at2"/>
<evidence type="ECO:0000256" key="1">
    <source>
        <dbReference type="ARBA" id="ARBA00022801"/>
    </source>
</evidence>
<evidence type="ECO:0000313" key="4">
    <source>
        <dbReference type="Proteomes" id="UP000282957"/>
    </source>
</evidence>
<protein>
    <submittedName>
        <fullName evidence="3">N-carbamoyl-D-amino-acid hydrolase</fullName>
    </submittedName>
</protein>
<dbReference type="PANTHER" id="PTHR43674">
    <property type="entry name" value="NITRILASE C965.09-RELATED"/>
    <property type="match status" value="1"/>
</dbReference>
<dbReference type="CDD" id="cd07569">
    <property type="entry name" value="DCase"/>
    <property type="match status" value="1"/>
</dbReference>
<dbReference type="AlphaFoldDB" id="A0A437M1H8"/>
<accession>A0A437M1H8</accession>
<dbReference type="RefSeq" id="WP_127789672.1">
    <property type="nucleotide sequence ID" value="NZ_SACL01000010.1"/>
</dbReference>
<dbReference type="Proteomes" id="UP000282957">
    <property type="component" value="Unassembled WGS sequence"/>
</dbReference>
<sequence length="318" mass="35502">MTNRPNLIVAGAQTGPIQRADTRAHTLDRLIALLEQSAAKGAKLVAFPELPLTTFFPRWYIENTQELDTYYEREMPNPNVQKLFDRARELKVGFYLGYAELTPEGRRFNTSITVGPDGQILGKYRKVHLPGSVEPRAGSRFQQLEKRYFEYGDLGFPAFRGAEDWGRPALGMLICNDRRWPEAWRSYGLQGIELMLIGYNSAAYDPNGGTAENEEIRTFHSTLAVQANAYFNATFAVSVAKAGDEDGSGLIGGSVIVDPNGMILAQAKTLEDEVIVAELDWSKIAQGRGPGKIFDFGFHRRPQHYSRIVNQVGLEEIP</sequence>
<dbReference type="SUPFAM" id="SSF56317">
    <property type="entry name" value="Carbon-nitrogen hydrolase"/>
    <property type="match status" value="1"/>
</dbReference>
<name>A0A437M1H8_9PROT</name>
<dbReference type="Pfam" id="PF00795">
    <property type="entry name" value="CN_hydrolase"/>
    <property type="match status" value="1"/>
</dbReference>
<dbReference type="PANTHER" id="PTHR43674:SF12">
    <property type="entry name" value="NITRILASE C965.09-RELATED"/>
    <property type="match status" value="1"/>
</dbReference>
<organism evidence="3 4">
    <name type="scientific">Rhodovarius crocodyli</name>
    <dbReference type="NCBI Taxonomy" id="1979269"/>
    <lineage>
        <taxon>Bacteria</taxon>
        <taxon>Pseudomonadati</taxon>
        <taxon>Pseudomonadota</taxon>
        <taxon>Alphaproteobacteria</taxon>
        <taxon>Acetobacterales</taxon>
        <taxon>Roseomonadaceae</taxon>
        <taxon>Rhodovarius</taxon>
    </lineage>
</organism>